<sequence length="184" mass="19741">MAPGILYEAGYAYRLATNRVMDTTTNGALPPLAQVQASRQRLQRLSRLLDEAIRIPGLGWKVGVDSLVGLVPVLGDILGLALSGFVVYEGVKVGAPRPLLLKMTGFAALDALAGLVPLLGDVFDFAFKANRINARLLEEYLQEQERRHGIVVAGPGQRRMGVAVLVLGIAAIAGLAIWAARHFF</sequence>
<dbReference type="Pfam" id="PF13430">
    <property type="entry name" value="DUF4112"/>
    <property type="match status" value="1"/>
</dbReference>
<feature type="transmembrane region" description="Helical" evidence="1">
    <location>
        <begin position="100"/>
        <end position="120"/>
    </location>
</feature>
<dbReference type="AlphaFoldDB" id="A0A2S5TIR4"/>
<evidence type="ECO:0000256" key="1">
    <source>
        <dbReference type="SAM" id="Phobius"/>
    </source>
</evidence>
<keyword evidence="1" id="KW-1133">Transmembrane helix</keyword>
<protein>
    <submittedName>
        <fullName evidence="2">DUF4112 domain-containing protein</fullName>
    </submittedName>
</protein>
<dbReference type="EMBL" id="PSNW01000002">
    <property type="protein sequence ID" value="PPE74855.1"/>
    <property type="molecule type" value="Genomic_DNA"/>
</dbReference>
<keyword evidence="3" id="KW-1185">Reference proteome</keyword>
<dbReference type="PANTHER" id="PTHR35519">
    <property type="entry name" value="MEMBRANE PROTEINS"/>
    <property type="match status" value="1"/>
</dbReference>
<evidence type="ECO:0000313" key="3">
    <source>
        <dbReference type="Proteomes" id="UP000238220"/>
    </source>
</evidence>
<evidence type="ECO:0000313" key="2">
    <source>
        <dbReference type="EMBL" id="PPE74855.1"/>
    </source>
</evidence>
<dbReference type="PANTHER" id="PTHR35519:SF2">
    <property type="entry name" value="PH DOMAIN PROTEIN"/>
    <property type="match status" value="1"/>
</dbReference>
<name>A0A2S5TIR4_9GAMM</name>
<reference evidence="2 3" key="1">
    <citation type="submission" date="2018-02" db="EMBL/GenBank/DDBJ databases">
        <title>Genome sequencing of Solimonas sp. HR-BB.</title>
        <authorList>
            <person name="Lee Y."/>
            <person name="Jeon C.O."/>
        </authorList>
    </citation>
    <scope>NUCLEOTIDE SEQUENCE [LARGE SCALE GENOMIC DNA]</scope>
    <source>
        <strain evidence="2 3">HR-BB</strain>
    </source>
</reference>
<dbReference type="Proteomes" id="UP000238220">
    <property type="component" value="Unassembled WGS sequence"/>
</dbReference>
<dbReference type="OrthoDB" id="513552at2"/>
<accession>A0A2S5TIR4</accession>
<keyword evidence="1" id="KW-0812">Transmembrane</keyword>
<dbReference type="InterPro" id="IPR025187">
    <property type="entry name" value="DUF4112"/>
</dbReference>
<keyword evidence="1" id="KW-0472">Membrane</keyword>
<feature type="transmembrane region" description="Helical" evidence="1">
    <location>
        <begin position="160"/>
        <end position="180"/>
    </location>
</feature>
<gene>
    <name evidence="2" type="ORF">C3942_04040</name>
</gene>
<feature type="transmembrane region" description="Helical" evidence="1">
    <location>
        <begin position="67"/>
        <end position="88"/>
    </location>
</feature>
<proteinExistence type="predicted"/>
<organism evidence="2 3">
    <name type="scientific">Solimonas fluminis</name>
    <dbReference type="NCBI Taxonomy" id="2086571"/>
    <lineage>
        <taxon>Bacteria</taxon>
        <taxon>Pseudomonadati</taxon>
        <taxon>Pseudomonadota</taxon>
        <taxon>Gammaproteobacteria</taxon>
        <taxon>Nevskiales</taxon>
        <taxon>Nevskiaceae</taxon>
        <taxon>Solimonas</taxon>
    </lineage>
</organism>
<comment type="caution">
    <text evidence="2">The sequence shown here is derived from an EMBL/GenBank/DDBJ whole genome shotgun (WGS) entry which is preliminary data.</text>
</comment>